<organism evidence="8 9">
    <name type="scientific">Candidatus Pseudothioglobus singularis PS1</name>
    <dbReference type="NCBI Taxonomy" id="1125411"/>
    <lineage>
        <taxon>Bacteria</taxon>
        <taxon>Pseudomonadati</taxon>
        <taxon>Pseudomonadota</taxon>
        <taxon>Gammaproteobacteria</taxon>
        <taxon>Candidatus Pseudothioglobaceae</taxon>
        <taxon>Candidatus Pseudothioglobus</taxon>
    </lineage>
</organism>
<dbReference type="AlphaFoldDB" id="A0A0M3T220"/>
<feature type="domain" description="HTH iclR-type" evidence="6">
    <location>
        <begin position="8"/>
        <end position="70"/>
    </location>
</feature>
<dbReference type="OrthoDB" id="9807558at2"/>
<evidence type="ECO:0000259" key="6">
    <source>
        <dbReference type="PROSITE" id="PS51077"/>
    </source>
</evidence>
<dbReference type="InterPro" id="IPR036390">
    <property type="entry name" value="WH_DNA-bd_sf"/>
</dbReference>
<reference evidence="8 9" key="1">
    <citation type="journal article" date="2015" name="Genome Announc.">
        <title>Genome Sequence of 'Candidatus Thioglobus singularis' Strain PS1, a Mixotroph from the SUP05 Clade of Marine Gammaproteobacteria.</title>
        <authorList>
            <person name="Marshall K.T."/>
            <person name="Morris R.M."/>
        </authorList>
    </citation>
    <scope>NUCLEOTIDE SEQUENCE [LARGE SCALE GENOMIC DNA]</scope>
    <source>
        <strain evidence="8 9">PS1</strain>
    </source>
</reference>
<evidence type="ECO:0000256" key="5">
    <source>
        <dbReference type="ARBA" id="ARBA00042627"/>
    </source>
</evidence>
<evidence type="ECO:0000256" key="2">
    <source>
        <dbReference type="ARBA" id="ARBA00023125"/>
    </source>
</evidence>
<dbReference type="EMBL" id="CP006911">
    <property type="protein sequence ID" value="ALE01995.1"/>
    <property type="molecule type" value="Genomic_DNA"/>
</dbReference>
<name>A0A0M3T220_9GAMM</name>
<dbReference type="PROSITE" id="PS51077">
    <property type="entry name" value="HTH_ICLR"/>
    <property type="match status" value="1"/>
</dbReference>
<dbReference type="InterPro" id="IPR014757">
    <property type="entry name" value="Tscrpt_reg_IclR_C"/>
</dbReference>
<keyword evidence="1" id="KW-0805">Transcription regulation</keyword>
<dbReference type="InterPro" id="IPR005471">
    <property type="entry name" value="Tscrpt_reg_IclR_N"/>
</dbReference>
<dbReference type="GO" id="GO:0003700">
    <property type="term" value="F:DNA-binding transcription factor activity"/>
    <property type="evidence" value="ECO:0007669"/>
    <property type="project" value="TreeGrafter"/>
</dbReference>
<evidence type="ECO:0000259" key="7">
    <source>
        <dbReference type="PROSITE" id="PS51078"/>
    </source>
</evidence>
<sequence>MTIEKRGDGTVGKALDVLSEVAEIGSPVRFSSLLKTSKYPKATLYRLLQTLLNQDMLSYNEEEQTYKLGLKLVRMAHSAWLQSSLAPVAVPFIDELSAKVGETVHLAELDNGQVLYVDKRNPASPIEMYSQAGKVGPAYCTGVGKAMMAFLEESELSKVISKQAFFKYTDHTITSEKALRKELTMIKKEGISFDRQEHEEKIICISSPILTSNGRVIGGLSITSSTDIHSLESLEKYKPELLATSEQIGKEAGAWSFPEKSIN</sequence>
<dbReference type="PATRIC" id="fig|1125411.7.peg.1022"/>
<gene>
    <name evidence="8" type="ORF">W908_05190</name>
</gene>
<dbReference type="InterPro" id="IPR050707">
    <property type="entry name" value="HTH_MetabolicPath_Reg"/>
</dbReference>
<dbReference type="SUPFAM" id="SSF55781">
    <property type="entry name" value="GAF domain-like"/>
    <property type="match status" value="1"/>
</dbReference>
<evidence type="ECO:0000313" key="8">
    <source>
        <dbReference type="EMBL" id="ALE01995.1"/>
    </source>
</evidence>
<protein>
    <recommendedName>
        <fullName evidence="4">HTH-type transcriptional repressor AllR</fullName>
    </recommendedName>
    <alternativeName>
        <fullName evidence="5">Negative regulator of allantoin and glyoxylate utilization operons</fullName>
    </alternativeName>
</protein>
<keyword evidence="2" id="KW-0238">DNA-binding</keyword>
<dbReference type="PANTHER" id="PTHR30136">
    <property type="entry name" value="HELIX-TURN-HELIX TRANSCRIPTIONAL REGULATOR, ICLR FAMILY"/>
    <property type="match status" value="1"/>
</dbReference>
<evidence type="ECO:0000256" key="1">
    <source>
        <dbReference type="ARBA" id="ARBA00023015"/>
    </source>
</evidence>
<keyword evidence="9" id="KW-1185">Reference proteome</keyword>
<dbReference type="STRING" id="1125411.W908_05190"/>
<dbReference type="InterPro" id="IPR029016">
    <property type="entry name" value="GAF-like_dom_sf"/>
</dbReference>
<dbReference type="Gene3D" id="1.10.10.10">
    <property type="entry name" value="Winged helix-like DNA-binding domain superfamily/Winged helix DNA-binding domain"/>
    <property type="match status" value="1"/>
</dbReference>
<dbReference type="SUPFAM" id="SSF46785">
    <property type="entry name" value="Winged helix' DNA-binding domain"/>
    <property type="match status" value="1"/>
</dbReference>
<dbReference type="PANTHER" id="PTHR30136:SF24">
    <property type="entry name" value="HTH-TYPE TRANSCRIPTIONAL REPRESSOR ALLR"/>
    <property type="match status" value="1"/>
</dbReference>
<dbReference type="RefSeq" id="WP_053820211.1">
    <property type="nucleotide sequence ID" value="NZ_CP006911.1"/>
</dbReference>
<dbReference type="PROSITE" id="PS51078">
    <property type="entry name" value="ICLR_ED"/>
    <property type="match status" value="1"/>
</dbReference>
<feature type="domain" description="IclR-ED" evidence="7">
    <location>
        <begin position="71"/>
        <end position="254"/>
    </location>
</feature>
<dbReference type="Gene3D" id="3.30.450.40">
    <property type="match status" value="1"/>
</dbReference>
<dbReference type="InterPro" id="IPR036388">
    <property type="entry name" value="WH-like_DNA-bd_sf"/>
</dbReference>
<proteinExistence type="predicted"/>
<evidence type="ECO:0000313" key="9">
    <source>
        <dbReference type="Proteomes" id="UP000068905"/>
    </source>
</evidence>
<evidence type="ECO:0000256" key="3">
    <source>
        <dbReference type="ARBA" id="ARBA00023163"/>
    </source>
</evidence>
<keyword evidence="3" id="KW-0804">Transcription</keyword>
<dbReference type="SMART" id="SM00346">
    <property type="entry name" value="HTH_ICLR"/>
    <property type="match status" value="1"/>
</dbReference>
<dbReference type="Pfam" id="PF09339">
    <property type="entry name" value="HTH_IclR"/>
    <property type="match status" value="1"/>
</dbReference>
<dbReference type="Proteomes" id="UP000068905">
    <property type="component" value="Chromosome"/>
</dbReference>
<accession>A0A0M3T220</accession>
<dbReference type="KEGG" id="tsn:W908_05190"/>
<dbReference type="GO" id="GO:0003677">
    <property type="term" value="F:DNA binding"/>
    <property type="evidence" value="ECO:0007669"/>
    <property type="project" value="UniProtKB-KW"/>
</dbReference>
<dbReference type="GO" id="GO:0045892">
    <property type="term" value="P:negative regulation of DNA-templated transcription"/>
    <property type="evidence" value="ECO:0007669"/>
    <property type="project" value="TreeGrafter"/>
</dbReference>
<dbReference type="Pfam" id="PF01614">
    <property type="entry name" value="IclR_C"/>
    <property type="match status" value="1"/>
</dbReference>
<evidence type="ECO:0000256" key="4">
    <source>
        <dbReference type="ARBA" id="ARBA00040379"/>
    </source>
</evidence>